<reference evidence="2" key="1">
    <citation type="submission" date="2016-11" db="UniProtKB">
        <authorList>
            <consortium name="WormBaseParasite"/>
        </authorList>
    </citation>
    <scope>IDENTIFICATION</scope>
    <source>
        <strain evidence="2">KR3021</strain>
    </source>
</reference>
<dbReference type="WBParaSite" id="RSKR_0000992100.1">
    <property type="protein sequence ID" value="RSKR_0000992100.1"/>
    <property type="gene ID" value="RSKR_0000992100"/>
</dbReference>
<protein>
    <submittedName>
        <fullName evidence="2">UPF0729 protein</fullName>
    </submittedName>
</protein>
<sequence length="78" mass="8934">MVCLPCVVLPIFLAIYLKFIQPLIFRFMPDTWKAKLDSILYPTCPLNIPKNQTETAAKEIMEDEADTLSKSSENKKID</sequence>
<organism evidence="1 2">
    <name type="scientific">Rhabditophanes sp. KR3021</name>
    <dbReference type="NCBI Taxonomy" id="114890"/>
    <lineage>
        <taxon>Eukaryota</taxon>
        <taxon>Metazoa</taxon>
        <taxon>Ecdysozoa</taxon>
        <taxon>Nematoda</taxon>
        <taxon>Chromadorea</taxon>
        <taxon>Rhabditida</taxon>
        <taxon>Tylenchina</taxon>
        <taxon>Panagrolaimomorpha</taxon>
        <taxon>Strongyloidoidea</taxon>
        <taxon>Alloionematidae</taxon>
        <taxon>Rhabditophanes</taxon>
    </lineage>
</organism>
<dbReference type="Proteomes" id="UP000095286">
    <property type="component" value="Unplaced"/>
</dbReference>
<accession>A0AC35UCL3</accession>
<name>A0AC35UCL3_9BILA</name>
<evidence type="ECO:0000313" key="1">
    <source>
        <dbReference type="Proteomes" id="UP000095286"/>
    </source>
</evidence>
<proteinExistence type="predicted"/>
<evidence type="ECO:0000313" key="2">
    <source>
        <dbReference type="WBParaSite" id="RSKR_0000992100.1"/>
    </source>
</evidence>